<reference evidence="1 2" key="1">
    <citation type="submission" date="2020-12" db="EMBL/GenBank/DDBJ databases">
        <title>FDA dAtabase for Regulatory Grade micrObial Sequences (FDA-ARGOS): Supporting development and validation of Infectious Disease Dx tests.</title>
        <authorList>
            <person name="Nelson B."/>
            <person name="Plummer A."/>
            <person name="Tallon L."/>
            <person name="Sadzewicz L."/>
            <person name="Zhao X."/>
            <person name="Boylan J."/>
            <person name="Ott S."/>
            <person name="Bowen H."/>
            <person name="Vavikolanu K."/>
            <person name="Mehta A."/>
            <person name="Aluvathingal J."/>
            <person name="Nadendla S."/>
            <person name="Myers T."/>
            <person name="Yan Y."/>
            <person name="Sichtig H."/>
        </authorList>
    </citation>
    <scope>NUCLEOTIDE SEQUENCE [LARGE SCALE GENOMIC DNA]</scope>
    <source>
        <strain evidence="1 2">FDAARGOS_1049</strain>
        <plasmid evidence="1 2">unnamed</plasmid>
    </source>
</reference>
<accession>A0A7T4N9V1</accession>
<keyword evidence="1" id="KW-0614">Plasmid</keyword>
<dbReference type="Proteomes" id="UP000595610">
    <property type="component" value="Plasmid unnamed"/>
</dbReference>
<evidence type="ECO:0000313" key="1">
    <source>
        <dbReference type="EMBL" id="QQC67876.1"/>
    </source>
</evidence>
<dbReference type="KEGG" id="pgis:I6I06_29105"/>
<evidence type="ECO:0000313" key="2">
    <source>
        <dbReference type="Proteomes" id="UP000595610"/>
    </source>
</evidence>
<geneLocation type="plasmid" evidence="1 2">
    <name>unnamed</name>
</geneLocation>
<name>A0A7T4N9V1_9BURK</name>
<dbReference type="AlphaFoldDB" id="A0A7T4N9V1"/>
<protein>
    <submittedName>
        <fullName evidence="1">HNH endonuclease</fullName>
    </submittedName>
</protein>
<dbReference type="EMBL" id="CP066077">
    <property type="protein sequence ID" value="QQC67876.1"/>
    <property type="molecule type" value="Genomic_DNA"/>
</dbReference>
<keyword evidence="1" id="KW-0255">Endonuclease</keyword>
<sequence>MTLAIPLDSLFQRNAVADWDDVHPMFGDVICSLDGQIAFRGDYPEPFARPPAVIDNSRTVTGDLIPETAWGASLANLLVPGSWAAMRAPVIEQNHRVCELCGLQINALEVHEVWEYDFPSDDEMARRDELTVFGVQRLRGLMSVCPDCHLCFHPGYANAHGRLSETLDRLAALNNWSREEVELYDRTLIERWERASQIHWMLDFAGIEHPDGGLTVTRSWRPHPEDARFLVYTNRSGAENVTALLNIPWRISGEKDWQPARSEQSMF</sequence>
<proteinExistence type="predicted"/>
<keyword evidence="1" id="KW-0540">Nuclease</keyword>
<dbReference type="RefSeq" id="WP_042329738.1">
    <property type="nucleotide sequence ID" value="NZ_CP066077.1"/>
</dbReference>
<keyword evidence="2" id="KW-1185">Reference proteome</keyword>
<gene>
    <name evidence="1" type="ORF">I6I06_29105</name>
</gene>
<organism evidence="1 2">
    <name type="scientific">Paraburkholderia ginsengisoli</name>
    <dbReference type="NCBI Taxonomy" id="311231"/>
    <lineage>
        <taxon>Bacteria</taxon>
        <taxon>Pseudomonadati</taxon>
        <taxon>Pseudomonadota</taxon>
        <taxon>Betaproteobacteria</taxon>
        <taxon>Burkholderiales</taxon>
        <taxon>Burkholderiaceae</taxon>
        <taxon>Paraburkholderia</taxon>
    </lineage>
</organism>
<keyword evidence="1" id="KW-0378">Hydrolase</keyword>
<dbReference type="GO" id="GO:0004519">
    <property type="term" value="F:endonuclease activity"/>
    <property type="evidence" value="ECO:0007669"/>
    <property type="project" value="UniProtKB-KW"/>
</dbReference>